<dbReference type="PANTHER" id="PTHR33990:SF5">
    <property type="entry name" value="PHNB-LIKE DOMAIN-CONTAINING PROTEIN"/>
    <property type="match status" value="1"/>
</dbReference>
<keyword evidence="3" id="KW-1185">Reference proteome</keyword>
<dbReference type="Pfam" id="PF06983">
    <property type="entry name" value="3-dmu-9_3-mt"/>
    <property type="match status" value="1"/>
</dbReference>
<proteinExistence type="predicted"/>
<dbReference type="EMBL" id="JAUDEO010000040">
    <property type="protein sequence ID" value="MDM8334295.1"/>
    <property type="molecule type" value="Genomic_DNA"/>
</dbReference>
<accession>A0ABT7VNH5</accession>
<dbReference type="Proteomes" id="UP001529423">
    <property type="component" value="Unassembled WGS sequence"/>
</dbReference>
<dbReference type="InterPro" id="IPR028973">
    <property type="entry name" value="PhnB-like"/>
</dbReference>
<reference evidence="3" key="1">
    <citation type="submission" date="2023-06" db="EMBL/GenBank/DDBJ databases">
        <title>Identification and characterization of horizontal gene transfer across gut microbiota members of farm animals based on homology search.</title>
        <authorList>
            <person name="Zeman M."/>
            <person name="Kubasova T."/>
            <person name="Jahodarova E."/>
            <person name="Nykrynova M."/>
            <person name="Rychlik I."/>
        </authorList>
    </citation>
    <scope>NUCLEOTIDE SEQUENCE [LARGE SCALE GENOMIC DNA]</scope>
    <source>
        <strain evidence="3">105_WCHN</strain>
    </source>
</reference>
<dbReference type="RefSeq" id="WP_289560724.1">
    <property type="nucleotide sequence ID" value="NZ_JAUDEO010000040.1"/>
</dbReference>
<evidence type="ECO:0000259" key="1">
    <source>
        <dbReference type="Pfam" id="PF06983"/>
    </source>
</evidence>
<dbReference type="PANTHER" id="PTHR33990">
    <property type="entry name" value="PROTEIN YJDN-RELATED"/>
    <property type="match status" value="1"/>
</dbReference>
<reference evidence="2 3" key="2">
    <citation type="submission" date="2023-06" db="EMBL/GenBank/DDBJ databases">
        <title>Identification and characterization of horizontal gene transfer across gut microbiota members of farm animals based on homology search.</title>
        <authorList>
            <person name="Schwarzerova J."/>
            <person name="Nykrynova M."/>
            <person name="Jureckova K."/>
            <person name="Cejkova D."/>
            <person name="Rychlik I."/>
        </authorList>
    </citation>
    <scope>NUCLEOTIDE SEQUENCE [LARGE SCALE GENOMIC DNA]</scope>
    <source>
        <strain evidence="2 3">105_WCHN</strain>
    </source>
</reference>
<comment type="caution">
    <text evidence="2">The sequence shown here is derived from an EMBL/GenBank/DDBJ whole genome shotgun (WGS) entry which is preliminary data.</text>
</comment>
<name>A0ABT7VNH5_9LACO</name>
<evidence type="ECO:0000313" key="2">
    <source>
        <dbReference type="EMBL" id="MDM8334295.1"/>
    </source>
</evidence>
<organism evidence="2 3">
    <name type="scientific">Limosilactobacillus panis</name>
    <dbReference type="NCBI Taxonomy" id="47493"/>
    <lineage>
        <taxon>Bacteria</taxon>
        <taxon>Bacillati</taxon>
        <taxon>Bacillota</taxon>
        <taxon>Bacilli</taxon>
        <taxon>Lactobacillales</taxon>
        <taxon>Lactobacillaceae</taxon>
        <taxon>Limosilactobacillus</taxon>
    </lineage>
</organism>
<feature type="domain" description="PhnB-like" evidence="1">
    <location>
        <begin position="4"/>
        <end position="136"/>
    </location>
</feature>
<sequence length="145" mass="16231">MTAKIYPYLTFKNAKEAMDYYVQNFGAEITYHQPLNKEQAENIGLATDDLAQTTLYGEFSVAGQKIICADATMGTPQSSTLISIMLSFGDEKERARQFFKRLADADEQRVTVPFGDWVLGNMMGQVVDRYGLTWIICTGDTSTTE</sequence>
<evidence type="ECO:0000313" key="3">
    <source>
        <dbReference type="Proteomes" id="UP001529423"/>
    </source>
</evidence>
<gene>
    <name evidence="2" type="ORF">QUW46_06900</name>
</gene>
<protein>
    <submittedName>
        <fullName evidence="2">VOC family protein</fullName>
    </submittedName>
</protein>